<gene>
    <name evidence="1" type="ordered locus">Igni_0275</name>
</gene>
<sequence length="80" mass="8628">MCAGTPLTPFSKGLPRSFELVCPYAIPARGGLVHCRAADMAVDPSEYPCFGNYEECPIYRSEESGSCETCPLYGSCPKAQ</sequence>
<dbReference type="STRING" id="453591.Igni_0275"/>
<dbReference type="HOGENOM" id="CLU_2581360_0_0_2"/>
<reference evidence="1 2" key="1">
    <citation type="journal article" date="2008" name="Genome Biol.">
        <title>A genomic analysis of the archaeal system Ignicoccus hospitalis-Nanoarchaeum equitans.</title>
        <authorList>
            <person name="Podar M."/>
            <person name="Anderson I."/>
            <person name="Makarova K.S."/>
            <person name="Elkins J.G."/>
            <person name="Ivanova N."/>
            <person name="Wall M.A."/>
            <person name="Lykidis A."/>
            <person name="Mavromatis K."/>
            <person name="Sun H."/>
            <person name="Hudson M.E."/>
            <person name="Chen W."/>
            <person name="Deciu C."/>
            <person name="Hutchison D."/>
            <person name="Eads J.R."/>
            <person name="Anderson A."/>
            <person name="Fernandes F."/>
            <person name="Szeto E."/>
            <person name="Lapidus A."/>
            <person name="Kyrpides N.C."/>
            <person name="Saier M.H.Jr."/>
            <person name="Richardson P.M."/>
            <person name="Rachel R."/>
            <person name="Huber H."/>
            <person name="Eisen J.A."/>
            <person name="Koonin E.V."/>
            <person name="Keller M."/>
            <person name="Stetter K.O."/>
        </authorList>
    </citation>
    <scope>NUCLEOTIDE SEQUENCE [LARGE SCALE GENOMIC DNA]</scope>
    <source>
        <strain evidence="2">KIN4/I / DSM 18386 / JCM 14125</strain>
    </source>
</reference>
<evidence type="ECO:0000313" key="2">
    <source>
        <dbReference type="Proteomes" id="UP000000262"/>
    </source>
</evidence>
<dbReference type="Proteomes" id="UP000000262">
    <property type="component" value="Chromosome"/>
</dbReference>
<dbReference type="eggNOG" id="arCOG03733">
    <property type="taxonomic scope" value="Archaea"/>
</dbReference>
<dbReference type="AlphaFoldDB" id="A8A957"/>
<evidence type="ECO:0000313" key="1">
    <source>
        <dbReference type="EMBL" id="ABU81459.1"/>
    </source>
</evidence>
<organism evidence="1 2">
    <name type="scientific">Ignicoccus hospitalis (strain KIN4/I / DSM 18386 / JCM 14125)</name>
    <dbReference type="NCBI Taxonomy" id="453591"/>
    <lineage>
        <taxon>Archaea</taxon>
        <taxon>Thermoproteota</taxon>
        <taxon>Thermoprotei</taxon>
        <taxon>Desulfurococcales</taxon>
        <taxon>Desulfurococcaceae</taxon>
        <taxon>Ignicoccus</taxon>
    </lineage>
</organism>
<proteinExistence type="predicted"/>
<keyword evidence="2" id="KW-1185">Reference proteome</keyword>
<protein>
    <submittedName>
        <fullName evidence="1">Uncharacterized protein</fullName>
    </submittedName>
</protein>
<dbReference type="EMBL" id="CP000816">
    <property type="protein sequence ID" value="ABU81459.1"/>
    <property type="molecule type" value="Genomic_DNA"/>
</dbReference>
<dbReference type="KEGG" id="iho:Igni_0275"/>
<name>A8A957_IGNH4</name>
<accession>A8A957</accession>